<evidence type="ECO:0000259" key="1">
    <source>
        <dbReference type="Pfam" id="PF14521"/>
    </source>
</evidence>
<keyword evidence="3" id="KW-1185">Reference proteome</keyword>
<evidence type="ECO:0000313" key="2">
    <source>
        <dbReference type="EMBL" id="GAA5167596.1"/>
    </source>
</evidence>
<dbReference type="InterPro" id="IPR024079">
    <property type="entry name" value="MetalloPept_cat_dom_sf"/>
</dbReference>
<name>A0ABP9QUM9_9RHOO</name>
<sequence>MGTRFSEAYSEVLDGLASKKLSKDDKWQAIIVRARKFAAIDGFNVGEASVVNELRAKLSVAAVKGTNEAVSLLEAAGEDLSGKGAGVMIDADLARRLGAFKTLRHTYLLKRFGAHKVWCVSIPPAFTDWPHEALKGGLAGATTKLADTTERFSLEQRKNLSDASAEGMKWVQRAMTVCSNVKKDTNFAKVARWFADASSTDADVVAAAATLNAGLKKIAAKLMSGHLIYTDSVSERGGTDNDGVEAFVWGDPLDVVYIEEEFFGARNTLTGLTNWARIVVHELTHRELDTEDHAYEHQGINPRKLTASKAIENADSWAWFCADCGGALTDALIKNAMAR</sequence>
<dbReference type="Pfam" id="PF14521">
    <property type="entry name" value="Aspzincin_M35"/>
    <property type="match status" value="1"/>
</dbReference>
<comment type="caution">
    <text evidence="2">The sequence shown here is derived from an EMBL/GenBank/DDBJ whole genome shotgun (WGS) entry which is preliminary data.</text>
</comment>
<organism evidence="2 3">
    <name type="scientific">Viridibacterium curvum</name>
    <dbReference type="NCBI Taxonomy" id="1101404"/>
    <lineage>
        <taxon>Bacteria</taxon>
        <taxon>Pseudomonadati</taxon>
        <taxon>Pseudomonadota</taxon>
        <taxon>Betaproteobacteria</taxon>
        <taxon>Rhodocyclales</taxon>
        <taxon>Rhodocyclaceae</taxon>
        <taxon>Viridibacterium</taxon>
    </lineage>
</organism>
<dbReference type="Proteomes" id="UP001500547">
    <property type="component" value="Unassembled WGS sequence"/>
</dbReference>
<reference evidence="3" key="1">
    <citation type="journal article" date="2019" name="Int. J. Syst. Evol. Microbiol.">
        <title>The Global Catalogue of Microorganisms (GCM) 10K type strain sequencing project: providing services to taxonomists for standard genome sequencing and annotation.</title>
        <authorList>
            <consortium name="The Broad Institute Genomics Platform"/>
            <consortium name="The Broad Institute Genome Sequencing Center for Infectious Disease"/>
            <person name="Wu L."/>
            <person name="Ma J."/>
        </authorList>
    </citation>
    <scope>NUCLEOTIDE SEQUENCE [LARGE SCALE GENOMIC DNA]</scope>
    <source>
        <strain evidence="3">JCM 18715</strain>
    </source>
</reference>
<dbReference type="InterPro" id="IPR029463">
    <property type="entry name" value="Lys_MEP"/>
</dbReference>
<dbReference type="EMBL" id="BAABLD010000008">
    <property type="protein sequence ID" value="GAA5167596.1"/>
    <property type="molecule type" value="Genomic_DNA"/>
</dbReference>
<gene>
    <name evidence="2" type="ORF">GCM10025770_26510</name>
</gene>
<dbReference type="RefSeq" id="WP_345533501.1">
    <property type="nucleotide sequence ID" value="NZ_BAABLD010000008.1"/>
</dbReference>
<dbReference type="InterPro" id="IPR034108">
    <property type="entry name" value="Pept_M35-like_proteobacteria"/>
</dbReference>
<dbReference type="CDD" id="cd11007">
    <property type="entry name" value="M35_like_1"/>
    <property type="match status" value="1"/>
</dbReference>
<proteinExistence type="predicted"/>
<evidence type="ECO:0000313" key="3">
    <source>
        <dbReference type="Proteomes" id="UP001500547"/>
    </source>
</evidence>
<dbReference type="SUPFAM" id="SSF55486">
    <property type="entry name" value="Metalloproteases ('zincins'), catalytic domain"/>
    <property type="match status" value="1"/>
</dbReference>
<feature type="domain" description="Lysine-specific metallo-endopeptidase" evidence="1">
    <location>
        <begin position="183"/>
        <end position="321"/>
    </location>
</feature>
<protein>
    <recommendedName>
        <fullName evidence="1">Lysine-specific metallo-endopeptidase domain-containing protein</fullName>
    </recommendedName>
</protein>
<accession>A0ABP9QUM9</accession>
<dbReference type="Gene3D" id="3.40.390.10">
    <property type="entry name" value="Collagenase (Catalytic Domain)"/>
    <property type="match status" value="1"/>
</dbReference>